<accession>W0T8H5</accession>
<evidence type="ECO:0000313" key="4">
    <source>
        <dbReference type="EMBL" id="BAO39121.2"/>
    </source>
</evidence>
<dbReference type="PANTHER" id="PTHR12674:SF2">
    <property type="entry name" value="PREFOLDIN SUBUNIT 5"/>
    <property type="match status" value="1"/>
</dbReference>
<dbReference type="EMBL" id="AP012214">
    <property type="protein sequence ID" value="BAO39121.2"/>
    <property type="molecule type" value="Genomic_DNA"/>
</dbReference>
<evidence type="ECO:0000256" key="1">
    <source>
        <dbReference type="ARBA" id="ARBA00010048"/>
    </source>
</evidence>
<dbReference type="CDD" id="cd23157">
    <property type="entry name" value="Prefoldin_5"/>
    <property type="match status" value="1"/>
</dbReference>
<dbReference type="AlphaFoldDB" id="W0T8H5"/>
<dbReference type="GO" id="GO:0051082">
    <property type="term" value="F:unfolded protein binding"/>
    <property type="evidence" value="ECO:0007669"/>
    <property type="project" value="InterPro"/>
</dbReference>
<sequence length="153" mass="17431">MSQKIDLTQLNPEQLSAVKQQIDQELQHFSQSLQALNMARSKFKECIEDIKTVSREENANQKLLVPLSGSLYVTGKIKDNKKFMVDVGTGYYVDKSAEEAIEFYQKKVEKLNKESIQIQDIIKEKNQSSIAIENQLRVAAIKQHEQMAAAQKS</sequence>
<dbReference type="GO" id="GO:0005737">
    <property type="term" value="C:cytoplasm"/>
    <property type="evidence" value="ECO:0007669"/>
    <property type="project" value="TreeGrafter"/>
</dbReference>
<evidence type="ECO:0000256" key="3">
    <source>
        <dbReference type="SAM" id="Coils"/>
    </source>
</evidence>
<gene>
    <name evidence="4" type="primary">GIM5</name>
    <name evidence="4" type="ORF">KLMA_20663</name>
</gene>
<dbReference type="FunFam" id="1.10.287.370:FF:000004">
    <property type="entry name" value="Probable prefoldin subunit 5"/>
    <property type="match status" value="1"/>
</dbReference>
<dbReference type="GO" id="GO:0016272">
    <property type="term" value="C:prefoldin complex"/>
    <property type="evidence" value="ECO:0007669"/>
    <property type="project" value="InterPro"/>
</dbReference>
<dbReference type="HAMAP" id="MF_00308">
    <property type="entry name" value="PfdA"/>
    <property type="match status" value="1"/>
</dbReference>
<dbReference type="InterPro" id="IPR009053">
    <property type="entry name" value="Prefoldin"/>
</dbReference>
<dbReference type="Gene3D" id="1.10.287.370">
    <property type="match status" value="1"/>
</dbReference>
<dbReference type="GeneID" id="34715124"/>
<dbReference type="GO" id="GO:1990113">
    <property type="term" value="P:RNA polymerase I assembly"/>
    <property type="evidence" value="ECO:0007669"/>
    <property type="project" value="TreeGrafter"/>
</dbReference>
<dbReference type="Pfam" id="PF02996">
    <property type="entry name" value="Prefoldin"/>
    <property type="match status" value="1"/>
</dbReference>
<dbReference type="RefSeq" id="XP_022674979.1">
    <property type="nucleotide sequence ID" value="XM_022818298.1"/>
</dbReference>
<keyword evidence="3" id="KW-0175">Coiled coil</keyword>
<dbReference type="NCBIfam" id="TIGR00293">
    <property type="entry name" value="prefoldin subunit alpha"/>
    <property type="match status" value="1"/>
</dbReference>
<dbReference type="GO" id="GO:1990114">
    <property type="term" value="P:RNA polymerase II core complex assembly"/>
    <property type="evidence" value="ECO:0007669"/>
    <property type="project" value="TreeGrafter"/>
</dbReference>
<reference evidence="4 5" key="1">
    <citation type="journal article" date="2015" name="Biotechnol. Biofuels">
        <title>Genetic basis of the highly efficient yeast Kluyveromyces marxianus: complete genome sequence and transcriptome analyses.</title>
        <authorList>
            <person name="Lertwattanasakul N."/>
            <person name="Kosaka T."/>
            <person name="Hosoyama A."/>
            <person name="Suzuki Y."/>
            <person name="Rodrussamee N."/>
            <person name="Matsutani M."/>
            <person name="Murata M."/>
            <person name="Fujimoto N."/>
            <person name="Suprayogi"/>
            <person name="Tsuchikane K."/>
            <person name="Limtong S."/>
            <person name="Fujita N."/>
            <person name="Yamada M."/>
        </authorList>
    </citation>
    <scope>NUCLEOTIDE SEQUENCE [LARGE SCALE GENOMIC DNA]</scope>
    <source>
        <strain evidence="5">DMKU3-1042 / BCC 29191 / NBRC 104275</strain>
    </source>
</reference>
<dbReference type="OrthoDB" id="10267474at2759"/>
<feature type="coiled-coil region" evidence="3">
    <location>
        <begin position="94"/>
        <end position="121"/>
    </location>
</feature>
<keyword evidence="2" id="KW-0143">Chaperone</keyword>
<evidence type="ECO:0000256" key="2">
    <source>
        <dbReference type="ARBA" id="ARBA00023186"/>
    </source>
</evidence>
<dbReference type="InterPro" id="IPR011599">
    <property type="entry name" value="PFD_alpha_archaea"/>
</dbReference>
<name>W0T8H5_KLUMD</name>
<organism evidence="4 5">
    <name type="scientific">Kluyveromyces marxianus (strain DMKU3-1042 / BCC 29191 / NBRC 104275)</name>
    <name type="common">Yeast</name>
    <name type="synonym">Candida kefyr</name>
    <dbReference type="NCBI Taxonomy" id="1003335"/>
    <lineage>
        <taxon>Eukaryota</taxon>
        <taxon>Fungi</taxon>
        <taxon>Dikarya</taxon>
        <taxon>Ascomycota</taxon>
        <taxon>Saccharomycotina</taxon>
        <taxon>Saccharomycetes</taxon>
        <taxon>Saccharomycetales</taxon>
        <taxon>Saccharomycetaceae</taxon>
        <taxon>Kluyveromyces</taxon>
    </lineage>
</organism>
<proteinExistence type="inferred from homology"/>
<evidence type="ECO:0000313" key="5">
    <source>
        <dbReference type="Proteomes" id="UP000065495"/>
    </source>
</evidence>
<dbReference type="InterPro" id="IPR004127">
    <property type="entry name" value="Prefoldin_subunit_alpha"/>
</dbReference>
<dbReference type="PANTHER" id="PTHR12674">
    <property type="entry name" value="PREFOLDIN SUBUNIT 5"/>
    <property type="match status" value="1"/>
</dbReference>
<comment type="similarity">
    <text evidence="1">Belongs to the prefoldin subunit alpha family.</text>
</comment>
<dbReference type="GO" id="GO:1990115">
    <property type="term" value="P:RNA polymerase III assembly"/>
    <property type="evidence" value="ECO:0007669"/>
    <property type="project" value="TreeGrafter"/>
</dbReference>
<dbReference type="VEuPathDB" id="FungiDB:KLMA_20663"/>
<dbReference type="GO" id="GO:0006457">
    <property type="term" value="P:protein folding"/>
    <property type="evidence" value="ECO:0007669"/>
    <property type="project" value="InterPro"/>
</dbReference>
<dbReference type="KEGG" id="kmx:KLMA_20663"/>
<dbReference type="SUPFAM" id="SSF46579">
    <property type="entry name" value="Prefoldin"/>
    <property type="match status" value="1"/>
</dbReference>
<dbReference type="Proteomes" id="UP000065495">
    <property type="component" value="Chromosome 2"/>
</dbReference>
<protein>
    <submittedName>
        <fullName evidence="4">Prefoldin alpha subunit</fullName>
    </submittedName>
</protein>